<dbReference type="eggNOG" id="KOG0255">
    <property type="taxonomic scope" value="Eukaryota"/>
</dbReference>
<protein>
    <submittedName>
        <fullName evidence="6">Major facilitator superfamily</fullName>
    </submittedName>
</protein>
<dbReference type="Gene3D" id="1.20.1250.20">
    <property type="entry name" value="MFS general substrate transporter like domains"/>
    <property type="match status" value="1"/>
</dbReference>
<dbReference type="Proteomes" id="UP000007129">
    <property type="component" value="Unassembled WGS sequence"/>
</dbReference>
<evidence type="ECO:0000256" key="3">
    <source>
        <dbReference type="ARBA" id="ARBA00022989"/>
    </source>
</evidence>
<dbReference type="GO" id="GO:0000297">
    <property type="term" value="F:spermine transmembrane transporter activity"/>
    <property type="evidence" value="ECO:0007669"/>
    <property type="project" value="TreeGrafter"/>
</dbReference>
<accession>K2QIA1</accession>
<evidence type="ECO:0000313" key="7">
    <source>
        <dbReference type="Proteomes" id="UP000007129"/>
    </source>
</evidence>
<name>K2QIA1_MACPH</name>
<comment type="subcellular location">
    <subcellularLocation>
        <location evidence="1">Membrane</location>
        <topology evidence="1">Multi-pass membrane protein</topology>
    </subcellularLocation>
</comment>
<evidence type="ECO:0000256" key="1">
    <source>
        <dbReference type="ARBA" id="ARBA00004141"/>
    </source>
</evidence>
<dbReference type="OrthoDB" id="3936150at2759"/>
<feature type="transmembrane region" description="Helical" evidence="5">
    <location>
        <begin position="39"/>
        <end position="59"/>
    </location>
</feature>
<evidence type="ECO:0000256" key="4">
    <source>
        <dbReference type="ARBA" id="ARBA00023136"/>
    </source>
</evidence>
<comment type="caution">
    <text evidence="6">The sequence shown here is derived from an EMBL/GenBank/DDBJ whole genome shotgun (WGS) entry which is preliminary data.</text>
</comment>
<dbReference type="InParanoid" id="K2QIA1"/>
<feature type="transmembrane region" description="Helical" evidence="5">
    <location>
        <begin position="184"/>
        <end position="203"/>
    </location>
</feature>
<dbReference type="EMBL" id="AHHD01000618">
    <property type="protein sequence ID" value="EKG09521.1"/>
    <property type="molecule type" value="Genomic_DNA"/>
</dbReference>
<feature type="transmembrane region" description="Helical" evidence="5">
    <location>
        <begin position="7"/>
        <end position="27"/>
    </location>
</feature>
<keyword evidence="4 5" id="KW-0472">Membrane</keyword>
<reference evidence="6 7" key="1">
    <citation type="journal article" date="2012" name="BMC Genomics">
        <title>Tools to kill: Genome of one of the most destructive plant pathogenic fungi Macrophomina phaseolina.</title>
        <authorList>
            <person name="Islam M.S."/>
            <person name="Haque M.S."/>
            <person name="Islam M.M."/>
            <person name="Emdad E.M."/>
            <person name="Halim A."/>
            <person name="Hossen Q.M.M."/>
            <person name="Hossain M.Z."/>
            <person name="Ahmed B."/>
            <person name="Rahim S."/>
            <person name="Rahman M.S."/>
            <person name="Alam M.M."/>
            <person name="Hou S."/>
            <person name="Wan X."/>
            <person name="Saito J.A."/>
            <person name="Alam M."/>
        </authorList>
    </citation>
    <scope>NUCLEOTIDE SEQUENCE [LARGE SCALE GENOMIC DNA]</scope>
    <source>
        <strain evidence="6 7">MS6</strain>
    </source>
</reference>
<keyword evidence="3 5" id="KW-1133">Transmembrane helix</keyword>
<dbReference type="PANTHER" id="PTHR23502:SF38">
    <property type="entry name" value="POLYAMINE TRANSPORTER 4"/>
    <property type="match status" value="1"/>
</dbReference>
<evidence type="ECO:0000313" key="6">
    <source>
        <dbReference type="EMBL" id="EKG09521.1"/>
    </source>
</evidence>
<evidence type="ECO:0000256" key="2">
    <source>
        <dbReference type="ARBA" id="ARBA00022692"/>
    </source>
</evidence>
<proteinExistence type="predicted"/>
<feature type="transmembrane region" description="Helical" evidence="5">
    <location>
        <begin position="209"/>
        <end position="232"/>
    </location>
</feature>
<feature type="transmembrane region" description="Helical" evidence="5">
    <location>
        <begin position="143"/>
        <end position="163"/>
    </location>
</feature>
<gene>
    <name evidence="6" type="ORF">MPH_13422</name>
</gene>
<dbReference type="InterPro" id="IPR036259">
    <property type="entry name" value="MFS_trans_sf"/>
</dbReference>
<dbReference type="STRING" id="1126212.K2QIA1"/>
<organism evidence="6 7">
    <name type="scientific">Macrophomina phaseolina (strain MS6)</name>
    <name type="common">Charcoal rot fungus</name>
    <dbReference type="NCBI Taxonomy" id="1126212"/>
    <lineage>
        <taxon>Eukaryota</taxon>
        <taxon>Fungi</taxon>
        <taxon>Dikarya</taxon>
        <taxon>Ascomycota</taxon>
        <taxon>Pezizomycotina</taxon>
        <taxon>Dothideomycetes</taxon>
        <taxon>Dothideomycetes incertae sedis</taxon>
        <taxon>Botryosphaeriales</taxon>
        <taxon>Botryosphaeriaceae</taxon>
        <taxon>Macrophomina</taxon>
    </lineage>
</organism>
<dbReference type="GO" id="GO:0015606">
    <property type="term" value="F:spermidine transmembrane transporter activity"/>
    <property type="evidence" value="ECO:0007669"/>
    <property type="project" value="TreeGrafter"/>
</dbReference>
<dbReference type="Pfam" id="PF07690">
    <property type="entry name" value="MFS_1"/>
    <property type="match status" value="1"/>
</dbReference>
<keyword evidence="2 5" id="KW-0812">Transmembrane</keyword>
<dbReference type="VEuPathDB" id="FungiDB:MPH_13422"/>
<sequence length="334" mass="36840">MERGGGLATVIVTSTFFLGPAAGPVIGGYTMASRGDWRWLMWATLIGAAPVWIAALFSSETSAKHLRKKHAASAPAGCPPSATFKTLLVITLLRPLRMLVLEPIVAAFALYHAFVFGVLYAFFDGFPYIYGTVYHFRAEKAGLGFVGILVGVVLAPVTFVILGRIQQAATKNVPQSPRSPEARLYICMLSGFGIPISLFWTAWSAKRDVSWLVPMFAGIPFGWGVVCLFVSLPGENASRTKQSVGVAKQSYLKAGRSDLHCRYVWTALLCLRHGGKRPPPLHRRRRFSAFHHTDVRGAWYCLGYFSYWLCLDFPAANSICFIQIRPQTSDEKSL</sequence>
<dbReference type="PANTHER" id="PTHR23502">
    <property type="entry name" value="MAJOR FACILITATOR SUPERFAMILY"/>
    <property type="match status" value="1"/>
</dbReference>
<dbReference type="GO" id="GO:0005886">
    <property type="term" value="C:plasma membrane"/>
    <property type="evidence" value="ECO:0007669"/>
    <property type="project" value="TreeGrafter"/>
</dbReference>
<dbReference type="HOGENOM" id="CLU_831768_0_0_1"/>
<dbReference type="AlphaFoldDB" id="K2QIA1"/>
<dbReference type="SUPFAM" id="SSF103473">
    <property type="entry name" value="MFS general substrate transporter"/>
    <property type="match status" value="1"/>
</dbReference>
<evidence type="ECO:0000256" key="5">
    <source>
        <dbReference type="SAM" id="Phobius"/>
    </source>
</evidence>
<dbReference type="InterPro" id="IPR011701">
    <property type="entry name" value="MFS"/>
</dbReference>
<feature type="transmembrane region" description="Helical" evidence="5">
    <location>
        <begin position="104"/>
        <end position="123"/>
    </location>
</feature>